<evidence type="ECO:0000259" key="7">
    <source>
        <dbReference type="Pfam" id="PF13491"/>
    </source>
</evidence>
<keyword evidence="2" id="KW-1003">Cell membrane</keyword>
<accession>A0A382QPH2</accession>
<keyword evidence="3 6" id="KW-0812">Transmembrane</keyword>
<keyword evidence="5 6" id="KW-0472">Membrane</keyword>
<feature type="domain" description="DNA translocase FtsK 4TM region" evidence="7">
    <location>
        <begin position="4"/>
        <end position="106"/>
    </location>
</feature>
<dbReference type="AlphaFoldDB" id="A0A382QPH2"/>
<gene>
    <name evidence="8" type="ORF">METZ01_LOCUS339516</name>
</gene>
<dbReference type="GO" id="GO:0005886">
    <property type="term" value="C:plasma membrane"/>
    <property type="evidence" value="ECO:0007669"/>
    <property type="project" value="UniProtKB-SubCell"/>
</dbReference>
<sequence length="115" mass="13019">MNYRKQEITGILLCVLALCIFLSFITYNPGESPTGLSPEIAKTNIMGLFGIYTSYYIMKFSFGWGTFFLPLIMGLVGVTLFSRRNWEQTFRYSGFLAGFGIWTSLLIAWIGQSRG</sequence>
<feature type="non-terminal residue" evidence="8">
    <location>
        <position position="115"/>
    </location>
</feature>
<name>A0A382QPH2_9ZZZZ</name>
<evidence type="ECO:0000256" key="1">
    <source>
        <dbReference type="ARBA" id="ARBA00004651"/>
    </source>
</evidence>
<feature type="transmembrane region" description="Helical" evidence="6">
    <location>
        <begin position="62"/>
        <end position="81"/>
    </location>
</feature>
<evidence type="ECO:0000256" key="6">
    <source>
        <dbReference type="SAM" id="Phobius"/>
    </source>
</evidence>
<feature type="transmembrane region" description="Helical" evidence="6">
    <location>
        <begin position="93"/>
        <end position="111"/>
    </location>
</feature>
<proteinExistence type="predicted"/>
<dbReference type="Pfam" id="PF13491">
    <property type="entry name" value="FtsK_4TM"/>
    <property type="match status" value="1"/>
</dbReference>
<evidence type="ECO:0000313" key="8">
    <source>
        <dbReference type="EMBL" id="SVC86662.1"/>
    </source>
</evidence>
<evidence type="ECO:0000256" key="3">
    <source>
        <dbReference type="ARBA" id="ARBA00022692"/>
    </source>
</evidence>
<reference evidence="8" key="1">
    <citation type="submission" date="2018-05" db="EMBL/GenBank/DDBJ databases">
        <authorList>
            <person name="Lanie J.A."/>
            <person name="Ng W.-L."/>
            <person name="Kazmierczak K.M."/>
            <person name="Andrzejewski T.M."/>
            <person name="Davidsen T.M."/>
            <person name="Wayne K.J."/>
            <person name="Tettelin H."/>
            <person name="Glass J.I."/>
            <person name="Rusch D."/>
            <person name="Podicherti R."/>
            <person name="Tsui H.-C.T."/>
            <person name="Winkler M.E."/>
        </authorList>
    </citation>
    <scope>NUCLEOTIDE SEQUENCE</scope>
</reference>
<evidence type="ECO:0000256" key="4">
    <source>
        <dbReference type="ARBA" id="ARBA00022989"/>
    </source>
</evidence>
<keyword evidence="4 6" id="KW-1133">Transmembrane helix</keyword>
<evidence type="ECO:0000256" key="2">
    <source>
        <dbReference type="ARBA" id="ARBA00022475"/>
    </source>
</evidence>
<organism evidence="8">
    <name type="scientific">marine metagenome</name>
    <dbReference type="NCBI Taxonomy" id="408172"/>
    <lineage>
        <taxon>unclassified sequences</taxon>
        <taxon>metagenomes</taxon>
        <taxon>ecological metagenomes</taxon>
    </lineage>
</organism>
<evidence type="ECO:0000256" key="5">
    <source>
        <dbReference type="ARBA" id="ARBA00023136"/>
    </source>
</evidence>
<protein>
    <recommendedName>
        <fullName evidence="7">DNA translocase FtsK 4TM region domain-containing protein</fullName>
    </recommendedName>
</protein>
<dbReference type="EMBL" id="UINC01115550">
    <property type="protein sequence ID" value="SVC86662.1"/>
    <property type="molecule type" value="Genomic_DNA"/>
</dbReference>
<comment type="subcellular location">
    <subcellularLocation>
        <location evidence="1">Cell membrane</location>
        <topology evidence="1">Multi-pass membrane protein</topology>
    </subcellularLocation>
</comment>
<dbReference type="InterPro" id="IPR025199">
    <property type="entry name" value="FtsK_4TM"/>
</dbReference>
<feature type="transmembrane region" description="Helical" evidence="6">
    <location>
        <begin position="7"/>
        <end position="27"/>
    </location>
</feature>